<dbReference type="AlphaFoldDB" id="A0A0P9KL19"/>
<organism evidence="1 2">
    <name type="scientific">Pseudomonas caricapapayae</name>
    <dbReference type="NCBI Taxonomy" id="46678"/>
    <lineage>
        <taxon>Bacteria</taxon>
        <taxon>Pseudomonadati</taxon>
        <taxon>Pseudomonadota</taxon>
        <taxon>Gammaproteobacteria</taxon>
        <taxon>Pseudomonadales</taxon>
        <taxon>Pseudomonadaceae</taxon>
        <taxon>Pseudomonas</taxon>
    </lineage>
</organism>
<evidence type="ECO:0000313" key="2">
    <source>
        <dbReference type="Proteomes" id="UP000278587"/>
    </source>
</evidence>
<proteinExistence type="predicted"/>
<gene>
    <name evidence="1" type="ORF">ALQ84_200054</name>
</gene>
<accession>A0A0P9KL19</accession>
<reference evidence="1 2" key="1">
    <citation type="submission" date="2018-08" db="EMBL/GenBank/DDBJ databases">
        <title>Recombination of ecologically and evolutionarily significant loci maintains genetic cohesion in the Pseudomonas syringae species complex.</title>
        <authorList>
            <person name="Dillon M."/>
            <person name="Thakur S."/>
            <person name="Almeida R.N.D."/>
            <person name="Weir B.S."/>
            <person name="Guttman D.S."/>
        </authorList>
    </citation>
    <scope>NUCLEOTIDE SEQUENCE [LARGE SCALE GENOMIC DNA]</scope>
    <source>
        <strain evidence="1 2">ICMP 4086</strain>
    </source>
</reference>
<protein>
    <submittedName>
        <fullName evidence="1">Uncharacterized protein</fullName>
    </submittedName>
</protein>
<dbReference type="RefSeq" id="WP_055007531.1">
    <property type="nucleotide sequence ID" value="NZ_LJPW01000005.1"/>
</dbReference>
<evidence type="ECO:0000313" key="1">
    <source>
        <dbReference type="EMBL" id="RMM06873.1"/>
    </source>
</evidence>
<dbReference type="Proteomes" id="UP000278587">
    <property type="component" value="Unassembled WGS sequence"/>
</dbReference>
<name>A0A0P9KL19_9PSED</name>
<comment type="caution">
    <text evidence="1">The sequence shown here is derived from an EMBL/GenBank/DDBJ whole genome shotgun (WGS) entry which is preliminary data.</text>
</comment>
<dbReference type="EMBL" id="RBOC01000148">
    <property type="protein sequence ID" value="RMM06873.1"/>
    <property type="molecule type" value="Genomic_DNA"/>
</dbReference>
<sequence>MTNTAPRKYIRAEPPALLTEPLTVTLQGTYLEALNELRQAKHAMFAHGPGEPGWNTLSKAHDEAEARLGRLLESMVSLELGEPSDWVVAE</sequence>